<name>A0A1L4CZZ0_9BACT</name>
<sequence>MEKSVDNMKYEKVLIDNATCRRRFHLVYETGAQNNTNVEIKCPHCGVVLFSEPNHPPVVLARDENLIKSPDGSEHIIYDCKFST</sequence>
<dbReference type="AlphaFoldDB" id="A0A1L4CZZ0"/>
<protein>
    <submittedName>
        <fullName evidence="1">Uncharacterized protein</fullName>
    </submittedName>
</protein>
<dbReference type="OrthoDB" id="5296149at2"/>
<organism evidence="1 2">
    <name type="scientific">Silvanigrella aquatica</name>
    <dbReference type="NCBI Taxonomy" id="1915309"/>
    <lineage>
        <taxon>Bacteria</taxon>
        <taxon>Pseudomonadati</taxon>
        <taxon>Bdellovibrionota</taxon>
        <taxon>Oligoflexia</taxon>
        <taxon>Silvanigrellales</taxon>
        <taxon>Silvanigrellaceae</taxon>
        <taxon>Silvanigrella</taxon>
    </lineage>
</organism>
<reference evidence="1 2" key="1">
    <citation type="submission" date="2016-10" db="EMBL/GenBank/DDBJ databases">
        <title>Silvanigrella aquatica sp. nov., isolated from a freshwater lake located in the Black Forest, Germany, description of Silvanigrellaceae fam. nov., Silvanigrellales ord. nov., reclassification of the order Bdellovibrionales in the class Oligoflexia, reclassification of the families Bacteriovoracaceae and Halobacteriovoraceae in the new order Bacteriovoracales ord. nov., and reclassification of the family Pseudobacteriovoracaceae in the order Oligoflexiales.</title>
        <authorList>
            <person name="Hahn M.W."/>
            <person name="Schmidt J."/>
            <person name="Koll U."/>
            <person name="Rohde M."/>
            <person name="Verbag S."/>
            <person name="Pitt A."/>
            <person name="Nakai R."/>
            <person name="Naganuma T."/>
            <person name="Lang E."/>
        </authorList>
    </citation>
    <scope>NUCLEOTIDE SEQUENCE [LARGE SCALE GENOMIC DNA]</scope>
    <source>
        <strain evidence="1 2">MWH-Nonnen-W8red</strain>
    </source>
</reference>
<accession>A0A1L4CZZ0</accession>
<dbReference type="Proteomes" id="UP000184731">
    <property type="component" value="Chromosome"/>
</dbReference>
<proteinExistence type="predicted"/>
<dbReference type="RefSeq" id="WP_148697235.1">
    <property type="nucleotide sequence ID" value="NZ_CP017834.1"/>
</dbReference>
<evidence type="ECO:0000313" key="1">
    <source>
        <dbReference type="EMBL" id="APJ03500.1"/>
    </source>
</evidence>
<keyword evidence="2" id="KW-1185">Reference proteome</keyword>
<evidence type="ECO:0000313" key="2">
    <source>
        <dbReference type="Proteomes" id="UP000184731"/>
    </source>
</evidence>
<dbReference type="EMBL" id="CP017834">
    <property type="protein sequence ID" value="APJ03500.1"/>
    <property type="molecule type" value="Genomic_DNA"/>
</dbReference>
<dbReference type="KEGG" id="saqi:AXG55_06105"/>
<dbReference type="STRING" id="1915309.AXG55_06105"/>
<gene>
    <name evidence="1" type="ORF">AXG55_06105</name>
</gene>